<dbReference type="Pfam" id="PF13181">
    <property type="entry name" value="TPR_8"/>
    <property type="match status" value="1"/>
</dbReference>
<dbReference type="SUPFAM" id="SSF48452">
    <property type="entry name" value="TPR-like"/>
    <property type="match status" value="1"/>
</dbReference>
<dbReference type="PANTHER" id="PTHR44858">
    <property type="entry name" value="TETRATRICOPEPTIDE REPEAT PROTEIN 6"/>
    <property type="match status" value="1"/>
</dbReference>
<keyword evidence="1" id="KW-0677">Repeat</keyword>
<organism evidence="3">
    <name type="scientific">gut metagenome</name>
    <dbReference type="NCBI Taxonomy" id="749906"/>
    <lineage>
        <taxon>unclassified sequences</taxon>
        <taxon>metagenomes</taxon>
        <taxon>organismal metagenomes</taxon>
    </lineage>
</organism>
<accession>J9FBY5</accession>
<evidence type="ECO:0000313" key="3">
    <source>
        <dbReference type="EMBL" id="EJW91948.1"/>
    </source>
</evidence>
<sequence>MKPLITLLLCFFLTGSLLQGQTIIDLKPGGGVRAKTAEEYRKNEPGLAEKLKADSLQYNDNLTRALNALYRDSIADAERLLHEALRLRPNAPANTIVKHYLGRIEMAKGDYRKAIHFFTPLLKDQPDNRAVRFDRAACYLEIKNNTLALEDCQTLLQKELLPEERIKALFLRSAIYTGNRQADKAKADLEEVLRLEPTNVSAQLLIAFAYKDLGQPMEALNRLNLFVAQHPQNTEGWTARAQLEEQLQMNDAARADYEKAIQLSPKNASLYISKAQLLLKMGLPNLAKKDITQAIRLGYPAEAALRLLPDPSE</sequence>
<dbReference type="Gene3D" id="1.25.40.10">
    <property type="entry name" value="Tetratricopeptide repeat domain"/>
    <property type="match status" value="2"/>
</dbReference>
<gene>
    <name evidence="3" type="ORF">EVA_19947</name>
</gene>
<proteinExistence type="predicted"/>
<dbReference type="Pfam" id="PF14559">
    <property type="entry name" value="TPR_19"/>
    <property type="match status" value="1"/>
</dbReference>
<keyword evidence="2" id="KW-0802">TPR repeat</keyword>
<dbReference type="Pfam" id="PF13432">
    <property type="entry name" value="TPR_16"/>
    <property type="match status" value="1"/>
</dbReference>
<dbReference type="PANTHER" id="PTHR44858:SF1">
    <property type="entry name" value="UDP-N-ACETYLGLUCOSAMINE--PEPTIDE N-ACETYLGLUCOSAMINYLTRANSFERASE SPINDLY-RELATED"/>
    <property type="match status" value="1"/>
</dbReference>
<reference evidence="3" key="1">
    <citation type="journal article" date="2012" name="PLoS ONE">
        <title>Gene sets for utilization of primary and secondary nutrition supplies in the distal gut of endangered iberian lynx.</title>
        <authorList>
            <person name="Alcaide M."/>
            <person name="Messina E."/>
            <person name="Richter M."/>
            <person name="Bargiela R."/>
            <person name="Peplies J."/>
            <person name="Huws S.A."/>
            <person name="Newbold C.J."/>
            <person name="Golyshin P.N."/>
            <person name="Simon M.A."/>
            <person name="Lopez G."/>
            <person name="Yakimov M.M."/>
            <person name="Ferrer M."/>
        </authorList>
    </citation>
    <scope>NUCLEOTIDE SEQUENCE</scope>
</reference>
<dbReference type="EMBL" id="AMCI01007843">
    <property type="protein sequence ID" value="EJW91948.1"/>
    <property type="molecule type" value="Genomic_DNA"/>
</dbReference>
<dbReference type="PROSITE" id="PS50005">
    <property type="entry name" value="TPR"/>
    <property type="match status" value="3"/>
</dbReference>
<dbReference type="AlphaFoldDB" id="J9FBY5"/>
<protein>
    <submittedName>
        <fullName evidence="3">Tetratricopeptide repeat-containing domain protein</fullName>
    </submittedName>
</protein>
<evidence type="ECO:0000256" key="1">
    <source>
        <dbReference type="ARBA" id="ARBA00022737"/>
    </source>
</evidence>
<evidence type="ECO:0000256" key="2">
    <source>
        <dbReference type="ARBA" id="ARBA00022803"/>
    </source>
</evidence>
<comment type="caution">
    <text evidence="3">The sequence shown here is derived from an EMBL/GenBank/DDBJ whole genome shotgun (WGS) entry which is preliminary data.</text>
</comment>
<name>J9FBY5_9ZZZZ</name>
<dbReference type="InterPro" id="IPR011990">
    <property type="entry name" value="TPR-like_helical_dom_sf"/>
</dbReference>
<dbReference type="SMART" id="SM00028">
    <property type="entry name" value="TPR"/>
    <property type="match status" value="6"/>
</dbReference>
<dbReference type="InterPro" id="IPR019734">
    <property type="entry name" value="TPR_rpt"/>
</dbReference>
<dbReference type="InterPro" id="IPR050498">
    <property type="entry name" value="Ycf3"/>
</dbReference>